<evidence type="ECO:0000313" key="2">
    <source>
        <dbReference type="Proteomes" id="UP000324222"/>
    </source>
</evidence>
<evidence type="ECO:0000313" key="1">
    <source>
        <dbReference type="EMBL" id="MPC72792.1"/>
    </source>
</evidence>
<comment type="caution">
    <text evidence="1">The sequence shown here is derived from an EMBL/GenBank/DDBJ whole genome shotgun (WGS) entry which is preliminary data.</text>
</comment>
<dbReference type="AlphaFoldDB" id="A0A5B7HN93"/>
<sequence>MSLKTGSSVSNPAWRCTCRGWCSAAAVSADIAGGESIGYFKMTLFCAHVKCEALFSRGATQMCSGETPEAGGCVGGWDVWPLPWSLRGAVAGRKMERAWRGRNEASNKAANCQ</sequence>
<gene>
    <name evidence="1" type="ORF">E2C01_067105</name>
</gene>
<accession>A0A5B7HN93</accession>
<keyword evidence="2" id="KW-1185">Reference proteome</keyword>
<organism evidence="1 2">
    <name type="scientific">Portunus trituberculatus</name>
    <name type="common">Swimming crab</name>
    <name type="synonym">Neptunus trituberculatus</name>
    <dbReference type="NCBI Taxonomy" id="210409"/>
    <lineage>
        <taxon>Eukaryota</taxon>
        <taxon>Metazoa</taxon>
        <taxon>Ecdysozoa</taxon>
        <taxon>Arthropoda</taxon>
        <taxon>Crustacea</taxon>
        <taxon>Multicrustacea</taxon>
        <taxon>Malacostraca</taxon>
        <taxon>Eumalacostraca</taxon>
        <taxon>Eucarida</taxon>
        <taxon>Decapoda</taxon>
        <taxon>Pleocyemata</taxon>
        <taxon>Brachyura</taxon>
        <taxon>Eubrachyura</taxon>
        <taxon>Portunoidea</taxon>
        <taxon>Portunidae</taxon>
        <taxon>Portuninae</taxon>
        <taxon>Portunus</taxon>
    </lineage>
</organism>
<name>A0A5B7HN93_PORTR</name>
<dbReference type="EMBL" id="VSRR010035426">
    <property type="protein sequence ID" value="MPC72792.1"/>
    <property type="molecule type" value="Genomic_DNA"/>
</dbReference>
<protein>
    <submittedName>
        <fullName evidence="1">Uncharacterized protein</fullName>
    </submittedName>
</protein>
<proteinExistence type="predicted"/>
<reference evidence="1 2" key="1">
    <citation type="submission" date="2019-05" db="EMBL/GenBank/DDBJ databases">
        <title>Another draft genome of Portunus trituberculatus and its Hox gene families provides insights of decapod evolution.</title>
        <authorList>
            <person name="Jeong J.-H."/>
            <person name="Song I."/>
            <person name="Kim S."/>
            <person name="Choi T."/>
            <person name="Kim D."/>
            <person name="Ryu S."/>
            <person name="Kim W."/>
        </authorList>
    </citation>
    <scope>NUCLEOTIDE SEQUENCE [LARGE SCALE GENOMIC DNA]</scope>
    <source>
        <tissue evidence="1">Muscle</tissue>
    </source>
</reference>
<dbReference type="Proteomes" id="UP000324222">
    <property type="component" value="Unassembled WGS sequence"/>
</dbReference>